<name>A0A2U9T0V4_9GAMM</name>
<evidence type="ECO:0000259" key="2">
    <source>
        <dbReference type="Pfam" id="PF13827"/>
    </source>
</evidence>
<dbReference type="EMBL" id="CP029843">
    <property type="protein sequence ID" value="AWV06053.1"/>
    <property type="molecule type" value="Genomic_DNA"/>
</dbReference>
<evidence type="ECO:0000256" key="1">
    <source>
        <dbReference type="SAM" id="SignalP"/>
    </source>
</evidence>
<evidence type="ECO:0000313" key="3">
    <source>
        <dbReference type="EMBL" id="AWV06053.1"/>
    </source>
</evidence>
<keyword evidence="1" id="KW-0732">Signal</keyword>
<dbReference type="AlphaFoldDB" id="A0A2U9T0V4"/>
<sequence length="181" mass="19996">MSMELRDMKLQMLLVMGLLVSGGAHAQMNNNQYHQQQQRIQNQNHAAEQNRMGYMTQQQQMQQQLPPPPPQPTGWWETTWGAIAPSPVGGVIGEALGASSKEEAERTALADCEAKGGGACRVDIAYHNQCAVMVVGEKFLNTARAGSVDEASDLGVSYCEEKDRNCRVHYSACTEPVFHRY</sequence>
<organism evidence="3 4">
    <name type="scientific">Marilutibacter maris</name>
    <dbReference type="NCBI Taxonomy" id="1605891"/>
    <lineage>
        <taxon>Bacteria</taxon>
        <taxon>Pseudomonadati</taxon>
        <taxon>Pseudomonadota</taxon>
        <taxon>Gammaproteobacteria</taxon>
        <taxon>Lysobacterales</taxon>
        <taxon>Lysobacteraceae</taxon>
        <taxon>Marilutibacter</taxon>
    </lineage>
</organism>
<dbReference type="Proteomes" id="UP000249447">
    <property type="component" value="Chromosome"/>
</dbReference>
<reference evidence="3 4" key="1">
    <citation type="submission" date="2018-05" db="EMBL/GenBank/DDBJ databases">
        <title>The complete genome of Lysobacter maris HZ9B, a marine bacterium antagonistic against terrestrial plant pathogens.</title>
        <authorList>
            <person name="Zhang X.-Q."/>
        </authorList>
    </citation>
    <scope>NUCLEOTIDE SEQUENCE [LARGE SCALE GENOMIC DNA]</scope>
    <source>
        <strain evidence="3 4">HZ9B</strain>
    </source>
</reference>
<feature type="domain" description="DUF4189" evidence="2">
    <location>
        <begin position="80"/>
        <end position="173"/>
    </location>
</feature>
<feature type="chain" id="PRO_5016123322" description="DUF4189 domain-containing protein" evidence="1">
    <location>
        <begin position="27"/>
        <end position="181"/>
    </location>
</feature>
<dbReference type="KEGG" id="lmb:C9I47_0328"/>
<dbReference type="Pfam" id="PF13827">
    <property type="entry name" value="DUF4189"/>
    <property type="match status" value="1"/>
</dbReference>
<accession>A0A2U9T0V4</accession>
<protein>
    <recommendedName>
        <fullName evidence="2">DUF4189 domain-containing protein</fullName>
    </recommendedName>
</protein>
<proteinExistence type="predicted"/>
<feature type="signal peptide" evidence="1">
    <location>
        <begin position="1"/>
        <end position="26"/>
    </location>
</feature>
<gene>
    <name evidence="3" type="ORF">C9I47_0328</name>
</gene>
<evidence type="ECO:0000313" key="4">
    <source>
        <dbReference type="Proteomes" id="UP000249447"/>
    </source>
</evidence>
<dbReference type="OrthoDB" id="6025779at2"/>
<keyword evidence="4" id="KW-1185">Reference proteome</keyword>
<dbReference type="InterPro" id="IPR025240">
    <property type="entry name" value="DUF4189"/>
</dbReference>